<evidence type="ECO:0000313" key="1">
    <source>
        <dbReference type="EMBL" id="SNR77628.1"/>
    </source>
</evidence>
<evidence type="ECO:0008006" key="3">
    <source>
        <dbReference type="Google" id="ProtNLM"/>
    </source>
</evidence>
<dbReference type="SUPFAM" id="SSF51735">
    <property type="entry name" value="NAD(P)-binding Rossmann-fold domains"/>
    <property type="match status" value="1"/>
</dbReference>
<dbReference type="OrthoDB" id="9801785at2"/>
<gene>
    <name evidence="1" type="ORF">SAMN06272737_12463</name>
</gene>
<dbReference type="Gene3D" id="3.40.50.720">
    <property type="entry name" value="NAD(P)-binding Rossmann-like Domain"/>
    <property type="match status" value="1"/>
</dbReference>
<sequence>MRMLLTGGAGFIGANFVHYTLRKHPEHAITWRPTRYHAVPAPSRARVRGTAPAATSSRRAAECSGGALAATTSFVPKALRASVPDDSAAASGGRRRGGQ</sequence>
<protein>
    <recommendedName>
        <fullName evidence="3">NAD dependent epimerase/dehydratase family protein</fullName>
    </recommendedName>
</protein>
<dbReference type="EMBL" id="FZNO01000024">
    <property type="protein sequence ID" value="SNR77628.1"/>
    <property type="molecule type" value="Genomic_DNA"/>
</dbReference>
<dbReference type="Proteomes" id="UP000198403">
    <property type="component" value="Unassembled WGS sequence"/>
</dbReference>
<reference evidence="1 2" key="1">
    <citation type="submission" date="2017-06" db="EMBL/GenBank/DDBJ databases">
        <authorList>
            <person name="Kim H.J."/>
            <person name="Triplett B.A."/>
        </authorList>
    </citation>
    <scope>NUCLEOTIDE SEQUENCE [LARGE SCALE GENOMIC DNA]</scope>
    <source>
        <strain evidence="1 2">DSM 44272</strain>
    </source>
</reference>
<organism evidence="1 2">
    <name type="scientific">Blastococcus mobilis</name>
    <dbReference type="NCBI Taxonomy" id="1938746"/>
    <lineage>
        <taxon>Bacteria</taxon>
        <taxon>Bacillati</taxon>
        <taxon>Actinomycetota</taxon>
        <taxon>Actinomycetes</taxon>
        <taxon>Geodermatophilales</taxon>
        <taxon>Geodermatophilaceae</taxon>
        <taxon>Blastococcus</taxon>
    </lineage>
</organism>
<accession>A0A238Z3Q7</accession>
<name>A0A238Z3Q7_9ACTN</name>
<proteinExistence type="predicted"/>
<dbReference type="InterPro" id="IPR036291">
    <property type="entry name" value="NAD(P)-bd_dom_sf"/>
</dbReference>
<keyword evidence="2" id="KW-1185">Reference proteome</keyword>
<dbReference type="AlphaFoldDB" id="A0A238Z3Q7"/>
<evidence type="ECO:0000313" key="2">
    <source>
        <dbReference type="Proteomes" id="UP000198403"/>
    </source>
</evidence>